<feature type="transmembrane region" description="Helical" evidence="7">
    <location>
        <begin position="236"/>
        <end position="252"/>
    </location>
</feature>
<comment type="subcellular location">
    <subcellularLocation>
        <location evidence="1">Cell membrane</location>
        <topology evidence="1">Multi-pass membrane protein</topology>
    </subcellularLocation>
</comment>
<name>A0A7C8BP82_9MICO</name>
<dbReference type="Pfam" id="PF09924">
    <property type="entry name" value="LPG_synthase_C"/>
    <property type="match status" value="1"/>
</dbReference>
<dbReference type="PANTHER" id="PTHR34697">
    <property type="entry name" value="PHOSPHATIDYLGLYCEROL LYSYLTRANSFERASE"/>
    <property type="match status" value="1"/>
</dbReference>
<dbReference type="InterPro" id="IPR024320">
    <property type="entry name" value="LPG_synthase_C"/>
</dbReference>
<dbReference type="OrthoDB" id="594838at2"/>
<feature type="transmembrane region" description="Helical" evidence="7">
    <location>
        <begin position="512"/>
        <end position="535"/>
    </location>
</feature>
<evidence type="ECO:0000256" key="3">
    <source>
        <dbReference type="ARBA" id="ARBA00022692"/>
    </source>
</evidence>
<protein>
    <submittedName>
        <fullName evidence="9">DUF2156 domain-containing protein</fullName>
    </submittedName>
</protein>
<evidence type="ECO:0000313" key="10">
    <source>
        <dbReference type="Proteomes" id="UP000481339"/>
    </source>
</evidence>
<evidence type="ECO:0000256" key="7">
    <source>
        <dbReference type="SAM" id="Phobius"/>
    </source>
</evidence>
<keyword evidence="2" id="KW-1003">Cell membrane</keyword>
<feature type="compositionally biased region" description="Basic and acidic residues" evidence="6">
    <location>
        <begin position="21"/>
        <end position="46"/>
    </location>
</feature>
<keyword evidence="5 7" id="KW-0472">Membrane</keyword>
<evidence type="ECO:0000313" key="9">
    <source>
        <dbReference type="EMBL" id="KAB1633543.1"/>
    </source>
</evidence>
<feature type="transmembrane region" description="Helical" evidence="7">
    <location>
        <begin position="68"/>
        <end position="86"/>
    </location>
</feature>
<feature type="domain" description="Phosphatidylglycerol lysyltransferase C-terminal" evidence="8">
    <location>
        <begin position="554"/>
        <end position="845"/>
    </location>
</feature>
<feature type="transmembrane region" description="Helical" evidence="7">
    <location>
        <begin position="214"/>
        <end position="230"/>
    </location>
</feature>
<dbReference type="AlphaFoldDB" id="A0A7C8BP82"/>
<feature type="transmembrane region" description="Helical" evidence="7">
    <location>
        <begin position="370"/>
        <end position="389"/>
    </location>
</feature>
<feature type="transmembrane region" description="Helical" evidence="7">
    <location>
        <begin position="152"/>
        <end position="175"/>
    </location>
</feature>
<dbReference type="InterPro" id="IPR016181">
    <property type="entry name" value="Acyl_CoA_acyltransferase"/>
</dbReference>
<dbReference type="RefSeq" id="WP_158035321.1">
    <property type="nucleotide sequence ID" value="NZ_BAAAZV010000006.1"/>
</dbReference>
<feature type="region of interest" description="Disordered" evidence="6">
    <location>
        <begin position="1"/>
        <end position="53"/>
    </location>
</feature>
<keyword evidence="4 7" id="KW-1133">Transmembrane helix</keyword>
<evidence type="ECO:0000256" key="5">
    <source>
        <dbReference type="ARBA" id="ARBA00023136"/>
    </source>
</evidence>
<accession>A0A7C8BP82</accession>
<reference evidence="9 10" key="1">
    <citation type="submission" date="2019-09" db="EMBL/GenBank/DDBJ databases">
        <title>Phylogeny of genus Pseudoclavibacter and closely related genus.</title>
        <authorList>
            <person name="Li Y."/>
        </authorList>
    </citation>
    <scope>NUCLEOTIDE SEQUENCE [LARGE SCALE GENOMIC DNA]</scope>
    <source>
        <strain evidence="9 10">JCM 16921</strain>
    </source>
</reference>
<dbReference type="GO" id="GO:0055091">
    <property type="term" value="P:phospholipid homeostasis"/>
    <property type="evidence" value="ECO:0007669"/>
    <property type="project" value="TreeGrafter"/>
</dbReference>
<dbReference type="SUPFAM" id="SSF55729">
    <property type="entry name" value="Acyl-CoA N-acyltransferases (Nat)"/>
    <property type="match status" value="1"/>
</dbReference>
<dbReference type="InterPro" id="IPR051211">
    <property type="entry name" value="PG_lysyltransferase"/>
</dbReference>
<evidence type="ECO:0000256" key="6">
    <source>
        <dbReference type="SAM" id="MobiDB-lite"/>
    </source>
</evidence>
<evidence type="ECO:0000256" key="4">
    <source>
        <dbReference type="ARBA" id="ARBA00022989"/>
    </source>
</evidence>
<sequence length="884" mass="94353">MSDETARLAEPGHGGARRGGPARDEATVGHVRRVDEPRGRAGDGDPSRPSLPARLGGDARRWLRGHPLTVAIVALILLANVVLRVVDALAGLDLVARLATLRIDALGPLWPLRVPATLVVDQRVVAVVVHALAALVVLGVTETVLGWRRALVALLVTGTVGVGVGVGVVSLGMHLNELWALGAADELAAPVAVPLAGALFAASGLMGVFWRHRVRAIGYAAAVALLLFDAAPVDLYVLLAAVTGHALGAIWGRRRGVPLVTPRSSHREARVLLASLVAILAVGPVLTVFSPVSLGPLTPLGLLLTDTTANPARLQRCLDAAQQSSVAAGCLHQFTLGRVGSVGGVAVTVLPTLLMLVAAYGILRGRRAAAWLAIAVNAGLSALSMWYFLIGPYLVGDLDLPRHHRAAELTLTLAASALAPLVVAGLLVAGRRHLQLLASRRRVRAVTVTFLGTLLGASALYVAVGTWHPSGFSPEPTPLAVLADLPERLVPAGFLGLTAPGFLPVDPLAGVVYHWIGPVVWAVAIGCAIALLQVVPPRSERAARGRADRLLSLGGESLSFMATWPGNTWWFSASGCSAIAYRVSHGIALTLGEPFGDPAEADRATLEFVRFCDDRALTPVFYSVHDRCRDLLVARGWRSQPVGLESVIDPRAWATRGKKWQDVRTAINRAAREGITDRLTTFPDCSLAVQLQIEAISEEWVGDKALPEMGFTLGGVDQLRDRRVRLLLAEDADGQVVAATSWLPTCRDGRVVGWTLDFMRRHPESPNGIMEFLIARMAERLRDEGEAEFMSLSAAPLAGLDPDDPAPLTRLLTVLSTVLEPLYGFHSLFLFKRKFQPTEREIHVVYPDASVLTAAGLAVAHAYVPDMRLDQLVNTIRRVEVPSR</sequence>
<dbReference type="EMBL" id="WBKA01000001">
    <property type="protein sequence ID" value="KAB1633543.1"/>
    <property type="molecule type" value="Genomic_DNA"/>
</dbReference>
<feature type="transmembrane region" description="Helical" evidence="7">
    <location>
        <begin position="124"/>
        <end position="145"/>
    </location>
</feature>
<comment type="caution">
    <text evidence="9">The sequence shown here is derived from an EMBL/GenBank/DDBJ whole genome shotgun (WGS) entry which is preliminary data.</text>
</comment>
<evidence type="ECO:0000259" key="8">
    <source>
        <dbReference type="Pfam" id="PF09924"/>
    </source>
</evidence>
<dbReference type="GO" id="GO:0016755">
    <property type="term" value="F:aminoacyltransferase activity"/>
    <property type="evidence" value="ECO:0007669"/>
    <property type="project" value="TreeGrafter"/>
</dbReference>
<dbReference type="PANTHER" id="PTHR34697:SF2">
    <property type="entry name" value="PHOSPHATIDYLGLYCEROL LYSYLTRANSFERASE"/>
    <property type="match status" value="1"/>
</dbReference>
<dbReference type="GO" id="GO:0005886">
    <property type="term" value="C:plasma membrane"/>
    <property type="evidence" value="ECO:0007669"/>
    <property type="project" value="UniProtKB-SubCell"/>
</dbReference>
<feature type="transmembrane region" description="Helical" evidence="7">
    <location>
        <begin position="409"/>
        <end position="430"/>
    </location>
</feature>
<organism evidence="9 10">
    <name type="scientific">Pseudoclavibacter caeni</name>
    <dbReference type="NCBI Taxonomy" id="908846"/>
    <lineage>
        <taxon>Bacteria</taxon>
        <taxon>Bacillati</taxon>
        <taxon>Actinomycetota</taxon>
        <taxon>Actinomycetes</taxon>
        <taxon>Micrococcales</taxon>
        <taxon>Microbacteriaceae</taxon>
        <taxon>Pseudoclavibacter</taxon>
    </lineage>
</organism>
<evidence type="ECO:0000256" key="1">
    <source>
        <dbReference type="ARBA" id="ARBA00004651"/>
    </source>
</evidence>
<evidence type="ECO:0000256" key="2">
    <source>
        <dbReference type="ARBA" id="ARBA00022475"/>
    </source>
</evidence>
<feature type="transmembrane region" description="Helical" evidence="7">
    <location>
        <begin position="342"/>
        <end position="363"/>
    </location>
</feature>
<proteinExistence type="predicted"/>
<feature type="transmembrane region" description="Helical" evidence="7">
    <location>
        <begin position="272"/>
        <end position="294"/>
    </location>
</feature>
<gene>
    <name evidence="9" type="ORF">F8O02_01010</name>
</gene>
<keyword evidence="3 7" id="KW-0812">Transmembrane</keyword>
<feature type="transmembrane region" description="Helical" evidence="7">
    <location>
        <begin position="187"/>
        <end position="207"/>
    </location>
</feature>
<keyword evidence="10" id="KW-1185">Reference proteome</keyword>
<dbReference type="Proteomes" id="UP000481339">
    <property type="component" value="Unassembled WGS sequence"/>
</dbReference>
<feature type="transmembrane region" description="Helical" evidence="7">
    <location>
        <begin position="442"/>
        <end position="464"/>
    </location>
</feature>